<dbReference type="Proteomes" id="UP000004923">
    <property type="component" value="Unassembled WGS sequence"/>
</dbReference>
<dbReference type="EMBL" id="AEVN01000086">
    <property type="protein sequence ID" value="EFY04284.1"/>
    <property type="molecule type" value="Genomic_DNA"/>
</dbReference>
<accession>E8LFL9</accession>
<name>E8LFL9_9FIRM</name>
<dbReference type="InterPro" id="IPR006016">
    <property type="entry name" value="UspA"/>
</dbReference>
<evidence type="ECO:0000313" key="4">
    <source>
        <dbReference type="Proteomes" id="UP000004923"/>
    </source>
</evidence>
<dbReference type="OrthoDB" id="9777884at2"/>
<dbReference type="Gene3D" id="3.40.50.620">
    <property type="entry name" value="HUPs"/>
    <property type="match status" value="1"/>
</dbReference>
<feature type="domain" description="UspA" evidence="2">
    <location>
        <begin position="1"/>
        <end position="138"/>
    </location>
</feature>
<keyword evidence="4" id="KW-1185">Reference proteome</keyword>
<reference evidence="3 4" key="1">
    <citation type="submission" date="2011-01" db="EMBL/GenBank/DDBJ databases">
        <authorList>
            <person name="Weinstock G."/>
            <person name="Sodergren E."/>
            <person name="Clifton S."/>
            <person name="Fulton L."/>
            <person name="Fulton B."/>
            <person name="Courtney L."/>
            <person name="Fronick C."/>
            <person name="Harrison M."/>
            <person name="Strong C."/>
            <person name="Farmer C."/>
            <person name="Delahaunty K."/>
            <person name="Markovic C."/>
            <person name="Hall O."/>
            <person name="Minx P."/>
            <person name="Tomlinson C."/>
            <person name="Mitreva M."/>
            <person name="Hou S."/>
            <person name="Chen J."/>
            <person name="Wollam A."/>
            <person name="Pepin K.H."/>
            <person name="Johnson M."/>
            <person name="Bhonagiri V."/>
            <person name="Zhang X."/>
            <person name="Suruliraj S."/>
            <person name="Warren W."/>
            <person name="Chinwalla A."/>
            <person name="Mardis E.R."/>
            <person name="Wilson R.K."/>
        </authorList>
    </citation>
    <scope>NUCLEOTIDE SEQUENCE [LARGE SCALE GENOMIC DNA]</scope>
    <source>
        <strain evidence="3 4">YIT 12067</strain>
    </source>
</reference>
<dbReference type="SUPFAM" id="SSF52402">
    <property type="entry name" value="Adenine nucleotide alpha hydrolases-like"/>
    <property type="match status" value="1"/>
</dbReference>
<organism evidence="3 4">
    <name type="scientific">Phascolarctobacterium succinatutens YIT 12067</name>
    <dbReference type="NCBI Taxonomy" id="626939"/>
    <lineage>
        <taxon>Bacteria</taxon>
        <taxon>Bacillati</taxon>
        <taxon>Bacillota</taxon>
        <taxon>Negativicutes</taxon>
        <taxon>Acidaminococcales</taxon>
        <taxon>Acidaminococcaceae</taxon>
        <taxon>Phascolarctobacterium</taxon>
    </lineage>
</organism>
<dbReference type="InterPro" id="IPR014729">
    <property type="entry name" value="Rossmann-like_a/b/a_fold"/>
</dbReference>
<comment type="similarity">
    <text evidence="1">Belongs to the universal stress protein A family.</text>
</comment>
<comment type="caution">
    <text evidence="3">The sequence shown here is derived from an EMBL/GenBank/DDBJ whole genome shotgun (WGS) entry which is preliminary data.</text>
</comment>
<dbReference type="GeneID" id="78525239"/>
<evidence type="ECO:0000259" key="2">
    <source>
        <dbReference type="Pfam" id="PF00582"/>
    </source>
</evidence>
<dbReference type="PANTHER" id="PTHR31964:SF113">
    <property type="entry name" value="USPA DOMAIN-CONTAINING PROTEIN"/>
    <property type="match status" value="1"/>
</dbReference>
<dbReference type="CDD" id="cd00293">
    <property type="entry name" value="USP-like"/>
    <property type="match status" value="1"/>
</dbReference>
<dbReference type="eggNOG" id="COG0589">
    <property type="taxonomic scope" value="Bacteria"/>
</dbReference>
<proteinExistence type="inferred from homology"/>
<dbReference type="RefSeq" id="WP_009146009.1">
    <property type="nucleotide sequence ID" value="NZ_GL830919.1"/>
</dbReference>
<evidence type="ECO:0000313" key="3">
    <source>
        <dbReference type="EMBL" id="EFY04284.1"/>
    </source>
</evidence>
<gene>
    <name evidence="3" type="ORF">HMPREF9443_01660</name>
</gene>
<evidence type="ECO:0000256" key="1">
    <source>
        <dbReference type="ARBA" id="ARBA00008791"/>
    </source>
</evidence>
<dbReference type="Pfam" id="PF00582">
    <property type="entry name" value="Usp"/>
    <property type="match status" value="1"/>
</dbReference>
<dbReference type="PANTHER" id="PTHR31964">
    <property type="entry name" value="ADENINE NUCLEOTIDE ALPHA HYDROLASES-LIKE SUPERFAMILY PROTEIN"/>
    <property type="match status" value="1"/>
</dbReference>
<sequence>MLKRILVPIDGTEHSWRALEYACELVSYTRGSLVVMTVLSGRMKQHIVEFGSDCLYVQMGDEVLDAAHAILSGKNIDCTYLLENDNDIAESILRAVGEQECDGIVLGSRGMGVLEGLFRNSVSSVIVENADVPVTIVK</sequence>
<protein>
    <submittedName>
        <fullName evidence="3">Universal stress family protein</fullName>
    </submittedName>
</protein>
<dbReference type="InterPro" id="IPR006015">
    <property type="entry name" value="Universal_stress_UspA"/>
</dbReference>
<dbReference type="PRINTS" id="PR01438">
    <property type="entry name" value="UNVRSLSTRESS"/>
</dbReference>
<dbReference type="AlphaFoldDB" id="E8LFL9"/>
<dbReference type="HOGENOM" id="CLU_049301_16_2_9"/>